<keyword evidence="4" id="KW-0808">Transferase</keyword>
<dbReference type="EMBL" id="FOIL01000026">
    <property type="protein sequence ID" value="SET58778.1"/>
    <property type="molecule type" value="Genomic_DNA"/>
</dbReference>
<keyword evidence="2" id="KW-0472">Membrane</keyword>
<dbReference type="InterPro" id="IPR003362">
    <property type="entry name" value="Bact_transf"/>
</dbReference>
<dbReference type="PANTHER" id="PTHR30576">
    <property type="entry name" value="COLANIC BIOSYNTHESIS UDP-GLUCOSE LIPID CARRIER TRANSFERASE"/>
    <property type="match status" value="1"/>
</dbReference>
<keyword evidence="2" id="KW-0812">Transmembrane</keyword>
<dbReference type="Proteomes" id="UP000199820">
    <property type="component" value="Unassembled WGS sequence"/>
</dbReference>
<evidence type="ECO:0000256" key="1">
    <source>
        <dbReference type="ARBA" id="ARBA00006464"/>
    </source>
</evidence>
<keyword evidence="5" id="KW-1185">Reference proteome</keyword>
<sequence length="263" mass="29944">MHLERKIGFYEKYVKRLLDIMFALVFMVVFCWLYVLIALLVRVKLGSPVLFCQPRPGIIGESGETLFDMYKFRSMTDERDENGNLLPDEQRLTKIGEVLRSTSLDELPQLFCVLKGTMSLVGPRPQLVRDMLFMTDEQRMRHTARPGITGLAQVRGRNAVTWEEKLEWDLRYIESVSFWNDAKILFETVAVVFRRNGITDGEAATSLNLGTALWKAGKITLTQYYSGLVSSEKLIAEYETEKAQHSRGRKKAAGGCAGECVEE</sequence>
<protein>
    <submittedName>
        <fullName evidence="4">Sugar transferase involved in LPS biosynthesis (Colanic, teichoic acid)</fullName>
    </submittedName>
</protein>
<dbReference type="Pfam" id="PF02397">
    <property type="entry name" value="Bac_transf"/>
    <property type="match status" value="1"/>
</dbReference>
<proteinExistence type="inferred from homology"/>
<organism evidence="4 5">
    <name type="scientific">[Clostridium] aminophilum</name>
    <dbReference type="NCBI Taxonomy" id="1526"/>
    <lineage>
        <taxon>Bacteria</taxon>
        <taxon>Bacillati</taxon>
        <taxon>Bacillota</taxon>
        <taxon>Clostridia</taxon>
        <taxon>Lachnospirales</taxon>
        <taxon>Lachnospiraceae</taxon>
    </lineage>
</organism>
<evidence type="ECO:0000313" key="5">
    <source>
        <dbReference type="Proteomes" id="UP000199820"/>
    </source>
</evidence>
<keyword evidence="2" id="KW-1133">Transmembrane helix</keyword>
<dbReference type="AlphaFoldDB" id="A0A1I0FKP8"/>
<dbReference type="GO" id="GO:0016780">
    <property type="term" value="F:phosphotransferase activity, for other substituted phosphate groups"/>
    <property type="evidence" value="ECO:0007669"/>
    <property type="project" value="TreeGrafter"/>
</dbReference>
<reference evidence="4 5" key="1">
    <citation type="submission" date="2016-10" db="EMBL/GenBank/DDBJ databases">
        <authorList>
            <person name="de Groot N.N."/>
        </authorList>
    </citation>
    <scope>NUCLEOTIDE SEQUENCE [LARGE SCALE GENOMIC DNA]</scope>
    <source>
        <strain evidence="4 5">KH1P1</strain>
    </source>
</reference>
<feature type="transmembrane region" description="Helical" evidence="2">
    <location>
        <begin position="20"/>
        <end position="41"/>
    </location>
</feature>
<evidence type="ECO:0000313" key="4">
    <source>
        <dbReference type="EMBL" id="SET58778.1"/>
    </source>
</evidence>
<feature type="domain" description="Bacterial sugar transferase" evidence="3">
    <location>
        <begin position="15"/>
        <end position="193"/>
    </location>
</feature>
<accession>A0A1I0FKP8</accession>
<evidence type="ECO:0000256" key="2">
    <source>
        <dbReference type="SAM" id="Phobius"/>
    </source>
</evidence>
<comment type="similarity">
    <text evidence="1">Belongs to the bacterial sugar transferase family.</text>
</comment>
<name>A0A1I0FKP8_9FIRM</name>
<gene>
    <name evidence="4" type="ORF">SAMN04487771_102632</name>
</gene>
<dbReference type="PANTHER" id="PTHR30576:SF8">
    <property type="entry name" value="UNDECAPRENYL-PHOSPHATE GALACTOSE PHOSPHOTRANSFERASE"/>
    <property type="match status" value="1"/>
</dbReference>
<evidence type="ECO:0000259" key="3">
    <source>
        <dbReference type="Pfam" id="PF02397"/>
    </source>
</evidence>